<dbReference type="Pfam" id="PF01890">
    <property type="entry name" value="CbiG_C"/>
    <property type="match status" value="1"/>
</dbReference>
<feature type="domain" description="CobE/GbiG C-terminal" evidence="1">
    <location>
        <begin position="4"/>
        <end position="137"/>
    </location>
</feature>
<organism evidence="2 3">
    <name type="scientific">Comamonas resistens</name>
    <dbReference type="NCBI Taxonomy" id="3046670"/>
    <lineage>
        <taxon>Bacteria</taxon>
        <taxon>Pseudomonadati</taxon>
        <taxon>Pseudomonadota</taxon>
        <taxon>Betaproteobacteria</taxon>
        <taxon>Burkholderiales</taxon>
        <taxon>Comamonadaceae</taxon>
        <taxon>Comamonas</taxon>
    </lineage>
</organism>
<dbReference type="Gene3D" id="3.30.420.180">
    <property type="entry name" value="CobE/GbiG C-terminal domain"/>
    <property type="match status" value="1"/>
</dbReference>
<reference evidence="2 3" key="1">
    <citation type="submission" date="2023-05" db="EMBL/GenBank/DDBJ databases">
        <authorList>
            <person name="Yin Y."/>
            <person name="Lu Z."/>
        </authorList>
    </citation>
    <scope>NUCLEOTIDE SEQUENCE [LARGE SCALE GENOMIC DNA]</scope>
    <source>
        <strain evidence="2 3">ZM22</strain>
    </source>
</reference>
<dbReference type="InterPro" id="IPR036518">
    <property type="entry name" value="CobE/GbiG_C_sf"/>
</dbReference>
<dbReference type="Proteomes" id="UP001240697">
    <property type="component" value="Chromosome"/>
</dbReference>
<evidence type="ECO:0000313" key="2">
    <source>
        <dbReference type="EMBL" id="WHS67075.1"/>
    </source>
</evidence>
<name>A0ABY8SVL5_9BURK</name>
<dbReference type="EMBL" id="CP125947">
    <property type="protein sequence ID" value="WHS67075.1"/>
    <property type="molecule type" value="Genomic_DNA"/>
</dbReference>
<keyword evidence="3" id="KW-1185">Reference proteome</keyword>
<evidence type="ECO:0000313" key="3">
    <source>
        <dbReference type="Proteomes" id="UP001240697"/>
    </source>
</evidence>
<dbReference type="InterPro" id="IPR002750">
    <property type="entry name" value="CobE/GbiG_C"/>
</dbReference>
<dbReference type="RefSeq" id="WP_283488122.1">
    <property type="nucleotide sequence ID" value="NZ_CP125947.1"/>
</dbReference>
<proteinExistence type="predicted"/>
<dbReference type="SUPFAM" id="SSF159664">
    <property type="entry name" value="CobE/GbiG C-terminal domain-like"/>
    <property type="match status" value="1"/>
</dbReference>
<accession>A0ABY8SVL5</accession>
<sequence>MTTIYLGWGFKSDAGQDSFSSCWLQACQHQPQLKSWQGPVSFSVLHSKARTVAAIALESWADLTFPDLQWSCHAESDIQQIKTPSTSERLLQRFATGSVSEALALLAAHRSADALSNPLLLAKRIVSEDRRATLAIARGTQHSHILETGAFS</sequence>
<protein>
    <submittedName>
        <fullName evidence="2">Cobalamin biosynthesis protein</fullName>
    </submittedName>
</protein>
<gene>
    <name evidence="2" type="ORF">QMY55_08150</name>
</gene>
<evidence type="ECO:0000259" key="1">
    <source>
        <dbReference type="Pfam" id="PF01890"/>
    </source>
</evidence>